<feature type="non-terminal residue" evidence="9">
    <location>
        <position position="195"/>
    </location>
</feature>
<organism evidence="9 10">
    <name type="scientific">Asbolus verrucosus</name>
    <name type="common">Desert ironclad beetle</name>
    <dbReference type="NCBI Taxonomy" id="1661398"/>
    <lineage>
        <taxon>Eukaryota</taxon>
        <taxon>Metazoa</taxon>
        <taxon>Ecdysozoa</taxon>
        <taxon>Arthropoda</taxon>
        <taxon>Hexapoda</taxon>
        <taxon>Insecta</taxon>
        <taxon>Pterygota</taxon>
        <taxon>Neoptera</taxon>
        <taxon>Endopterygota</taxon>
        <taxon>Coleoptera</taxon>
        <taxon>Polyphaga</taxon>
        <taxon>Cucujiformia</taxon>
        <taxon>Tenebrionidae</taxon>
        <taxon>Pimeliinae</taxon>
        <taxon>Asbolus</taxon>
    </lineage>
</organism>
<dbReference type="AlphaFoldDB" id="A0A482VRD4"/>
<accession>A0A482VRD4</accession>
<comment type="pathway">
    <text evidence="1 6">Fermentation; pyruvate fermentation to lactate; (S)-lactate from pyruvate: step 1/1.</text>
</comment>
<dbReference type="InterPro" id="IPR036291">
    <property type="entry name" value="NAD(P)-bd_dom_sf"/>
</dbReference>
<keyword evidence="5 6" id="KW-0520">NAD</keyword>
<comment type="similarity">
    <text evidence="2">Belongs to the LDH/MDH superfamily. LDH family.</text>
</comment>
<dbReference type="EC" id="1.1.1.27" evidence="3 6"/>
<evidence type="ECO:0000313" key="9">
    <source>
        <dbReference type="EMBL" id="RZC34847.1"/>
    </source>
</evidence>
<keyword evidence="10" id="KW-1185">Reference proteome</keyword>
<evidence type="ECO:0000256" key="5">
    <source>
        <dbReference type="ARBA" id="ARBA00023027"/>
    </source>
</evidence>
<evidence type="ECO:0000259" key="8">
    <source>
        <dbReference type="Pfam" id="PF02866"/>
    </source>
</evidence>
<proteinExistence type="inferred from homology"/>
<dbReference type="SUPFAM" id="SSF56327">
    <property type="entry name" value="LDH C-terminal domain-like"/>
    <property type="match status" value="1"/>
</dbReference>
<evidence type="ECO:0000256" key="1">
    <source>
        <dbReference type="ARBA" id="ARBA00004843"/>
    </source>
</evidence>
<feature type="domain" description="Lactate/malate dehydrogenase N-terminal" evidence="7">
    <location>
        <begin position="1"/>
        <end position="78"/>
    </location>
</feature>
<dbReference type="Pfam" id="PF00056">
    <property type="entry name" value="Ldh_1_N"/>
    <property type="match status" value="1"/>
</dbReference>
<keyword evidence="4 6" id="KW-0560">Oxidoreductase</keyword>
<evidence type="ECO:0000259" key="7">
    <source>
        <dbReference type="Pfam" id="PF00056"/>
    </source>
</evidence>
<dbReference type="SUPFAM" id="SSF51735">
    <property type="entry name" value="NAD(P)-binding Rossmann-fold domains"/>
    <property type="match status" value="1"/>
</dbReference>
<dbReference type="Gene3D" id="3.90.110.10">
    <property type="entry name" value="Lactate dehydrogenase/glycoside hydrolase, family 4, C-terminal"/>
    <property type="match status" value="1"/>
</dbReference>
<name>A0A482VRD4_ASBVE</name>
<dbReference type="GO" id="GO:0004459">
    <property type="term" value="F:L-lactate dehydrogenase (NAD+) activity"/>
    <property type="evidence" value="ECO:0007669"/>
    <property type="project" value="UniProtKB-EC"/>
</dbReference>
<evidence type="ECO:0000256" key="2">
    <source>
        <dbReference type="ARBA" id="ARBA00006054"/>
    </source>
</evidence>
<comment type="caution">
    <text evidence="9">The sequence shown here is derived from an EMBL/GenBank/DDBJ whole genome shotgun (WGS) entry which is preliminary data.</text>
</comment>
<dbReference type="Pfam" id="PF02866">
    <property type="entry name" value="Ldh_1_C"/>
    <property type="match status" value="1"/>
</dbReference>
<feature type="non-terminal residue" evidence="9">
    <location>
        <position position="1"/>
    </location>
</feature>
<comment type="catalytic activity">
    <reaction evidence="6">
        <text>(S)-lactate + NAD(+) = pyruvate + NADH + H(+)</text>
        <dbReference type="Rhea" id="RHEA:23444"/>
        <dbReference type="ChEBI" id="CHEBI:15361"/>
        <dbReference type="ChEBI" id="CHEBI:15378"/>
        <dbReference type="ChEBI" id="CHEBI:16651"/>
        <dbReference type="ChEBI" id="CHEBI:57540"/>
        <dbReference type="ChEBI" id="CHEBI:57945"/>
        <dbReference type="EC" id="1.1.1.27"/>
    </reaction>
</comment>
<protein>
    <recommendedName>
        <fullName evidence="3 6">L-lactate dehydrogenase</fullName>
        <ecNumber evidence="3 6">1.1.1.27</ecNumber>
    </recommendedName>
</protein>
<dbReference type="InterPro" id="IPR015955">
    <property type="entry name" value="Lactate_DH/Glyco_Ohase_4_C"/>
</dbReference>
<dbReference type="InterPro" id="IPR018177">
    <property type="entry name" value="L-lactate_DH_AS"/>
</dbReference>
<feature type="domain" description="Lactate/malate dehydrogenase C-terminal" evidence="8">
    <location>
        <begin position="81"/>
        <end position="193"/>
    </location>
</feature>
<evidence type="ECO:0000256" key="6">
    <source>
        <dbReference type="RuleBase" id="RU000496"/>
    </source>
</evidence>
<dbReference type="EMBL" id="QDEB01076216">
    <property type="protein sequence ID" value="RZC34847.1"/>
    <property type="molecule type" value="Genomic_DNA"/>
</dbReference>
<dbReference type="GO" id="GO:0006089">
    <property type="term" value="P:lactate metabolic process"/>
    <property type="evidence" value="ECO:0007669"/>
    <property type="project" value="TreeGrafter"/>
</dbReference>
<dbReference type="PANTHER" id="PTHR43128">
    <property type="entry name" value="L-2-HYDROXYCARBOXYLATE DEHYDROGENASE (NAD(P)(+))"/>
    <property type="match status" value="1"/>
</dbReference>
<evidence type="ECO:0000313" key="10">
    <source>
        <dbReference type="Proteomes" id="UP000292052"/>
    </source>
</evidence>
<evidence type="ECO:0000256" key="3">
    <source>
        <dbReference type="ARBA" id="ARBA00012967"/>
    </source>
</evidence>
<dbReference type="PANTHER" id="PTHR43128:SF16">
    <property type="entry name" value="L-LACTATE DEHYDROGENASE"/>
    <property type="match status" value="1"/>
</dbReference>
<dbReference type="InterPro" id="IPR001557">
    <property type="entry name" value="L-lactate/malate_DH"/>
</dbReference>
<dbReference type="STRING" id="1661398.A0A482VRD4"/>
<reference evidence="9 10" key="1">
    <citation type="submission" date="2017-03" db="EMBL/GenBank/DDBJ databases">
        <title>Genome of the blue death feigning beetle - Asbolus verrucosus.</title>
        <authorList>
            <person name="Rider S.D."/>
        </authorList>
    </citation>
    <scope>NUCLEOTIDE SEQUENCE [LARGE SCALE GENOMIC DNA]</scope>
    <source>
        <strain evidence="9">Butters</strain>
        <tissue evidence="9">Head and leg muscle</tissue>
    </source>
</reference>
<sequence>YAATAGSRLCIVTAGVRQREGESRLDLVQRNTDVLKHIIPPLVKHSPNTILLIVSNPVDILTYVAWKLSGLPKHRVIGSGTNLDTSRFRFLMSQRLGVAPSSCHGWIIGEHGDSSVAVWSGVNVAGVRLRTLNSVMGTEDDPEKWGDVHAHVVESAYEVIKLKGYTNWAVGLSVANLAQSILRNTNNVHAVSVHV</sequence>
<dbReference type="InterPro" id="IPR001236">
    <property type="entry name" value="Lactate/malate_DH_N"/>
</dbReference>
<dbReference type="OrthoDB" id="5405561at2759"/>
<dbReference type="Gene3D" id="3.40.50.720">
    <property type="entry name" value="NAD(P)-binding Rossmann-like Domain"/>
    <property type="match status" value="1"/>
</dbReference>
<dbReference type="PRINTS" id="PR00086">
    <property type="entry name" value="LLDHDRGNASE"/>
</dbReference>
<dbReference type="UniPathway" id="UPA00554">
    <property type="reaction ID" value="UER00611"/>
</dbReference>
<gene>
    <name evidence="9" type="ORF">BDFB_012818</name>
</gene>
<dbReference type="PROSITE" id="PS00064">
    <property type="entry name" value="L_LDH"/>
    <property type="match status" value="1"/>
</dbReference>
<evidence type="ECO:0000256" key="4">
    <source>
        <dbReference type="ARBA" id="ARBA00023002"/>
    </source>
</evidence>
<dbReference type="InterPro" id="IPR022383">
    <property type="entry name" value="Lactate/malate_DH_C"/>
</dbReference>
<dbReference type="Proteomes" id="UP000292052">
    <property type="component" value="Unassembled WGS sequence"/>
</dbReference>